<reference evidence="3 4" key="2">
    <citation type="journal article" date="2014" name="FEMS Microbiol. Lett.">
        <title>Draft genomic DNA sequence of the facultatively methylotrophic bacterium Acidomonas methanolica type strain MB58.</title>
        <authorList>
            <person name="Higashiura N."/>
            <person name="Hadano H."/>
            <person name="Hirakawa H."/>
            <person name="Matsutani M."/>
            <person name="Takabe S."/>
            <person name="Matsushita K."/>
            <person name="Azuma Y."/>
        </authorList>
    </citation>
    <scope>NUCLEOTIDE SEQUENCE [LARGE SCALE GENOMIC DNA]</scope>
    <source>
        <strain evidence="3 4">MB58</strain>
    </source>
</reference>
<organism evidence="3 4">
    <name type="scientific">Acidomonas methanolica NBRC 104435</name>
    <dbReference type="NCBI Taxonomy" id="1231351"/>
    <lineage>
        <taxon>Bacteria</taxon>
        <taxon>Pseudomonadati</taxon>
        <taxon>Pseudomonadota</taxon>
        <taxon>Alphaproteobacteria</taxon>
        <taxon>Acetobacterales</taxon>
        <taxon>Acetobacteraceae</taxon>
        <taxon>Acidomonas</taxon>
    </lineage>
</organism>
<protein>
    <submittedName>
        <fullName evidence="3">Uncharacterized protein</fullName>
    </submittedName>
</protein>
<feature type="compositionally biased region" description="Basic and acidic residues" evidence="1">
    <location>
        <begin position="105"/>
        <end position="115"/>
    </location>
</feature>
<dbReference type="OrthoDB" id="8910666at2"/>
<feature type="signal peptide" evidence="2">
    <location>
        <begin position="1"/>
        <end position="30"/>
    </location>
</feature>
<evidence type="ECO:0000313" key="3">
    <source>
        <dbReference type="EMBL" id="GAJ29315.1"/>
    </source>
</evidence>
<keyword evidence="2" id="KW-0732">Signal</keyword>
<feature type="region of interest" description="Disordered" evidence="1">
    <location>
        <begin position="89"/>
        <end position="121"/>
    </location>
</feature>
<dbReference type="AlphaFoldDB" id="A0A023D6E5"/>
<sequence length="121" mass="13081">MAPVSCPGPPGRLLVMALALHFACASAALAGEAPSEHEQLAVVARQLELADRLAAQAAHVTPDGPARYHFDYRRLNTDLEAVRTGIADYLAPQRAQPRDPLPLDGDYRRTTDGQRRKASTP</sequence>
<evidence type="ECO:0000313" key="4">
    <source>
        <dbReference type="Proteomes" id="UP000019760"/>
    </source>
</evidence>
<keyword evidence="4" id="KW-1185">Reference proteome</keyword>
<name>A0A023D6E5_ACIMT</name>
<dbReference type="InterPro" id="IPR019110">
    <property type="entry name" value="Uncharacterised_RAQPRD"/>
</dbReference>
<evidence type="ECO:0000256" key="1">
    <source>
        <dbReference type="SAM" id="MobiDB-lite"/>
    </source>
</evidence>
<proteinExistence type="predicted"/>
<accession>A0A023D6E5</accession>
<feature type="chain" id="PRO_5030001411" evidence="2">
    <location>
        <begin position="31"/>
        <end position="121"/>
    </location>
</feature>
<reference evidence="4" key="1">
    <citation type="journal article" date="2014" name="FEMS Microbiol. Lett.">
        <title>Draft Genomic DNA Sequence of the Facultatively Methylotrophic Bacterium Acidomonas methanolica type strain MB58.</title>
        <authorList>
            <person name="Higashiura N."/>
            <person name="Hadano H."/>
            <person name="Hirakawa H."/>
            <person name="Matsutani M."/>
            <person name="Takabe S."/>
            <person name="Matsushita K."/>
            <person name="Azuma Y."/>
        </authorList>
    </citation>
    <scope>NUCLEOTIDE SEQUENCE [LARGE SCALE GENOMIC DNA]</scope>
    <source>
        <strain evidence="4">MB58</strain>
    </source>
</reference>
<dbReference type="RefSeq" id="WP_042059016.1">
    <property type="nucleotide sequence ID" value="NZ_BAND01000059.1"/>
</dbReference>
<evidence type="ECO:0000256" key="2">
    <source>
        <dbReference type="SAM" id="SignalP"/>
    </source>
</evidence>
<dbReference type="Pfam" id="PF09686">
    <property type="entry name" value="Plasmid_RAQPRD"/>
    <property type="match status" value="1"/>
</dbReference>
<dbReference type="NCBIfam" id="TIGR01690">
    <property type="entry name" value="ICE_RAQPRD"/>
    <property type="match status" value="1"/>
</dbReference>
<comment type="caution">
    <text evidence="3">The sequence shown here is derived from an EMBL/GenBank/DDBJ whole genome shotgun (WGS) entry which is preliminary data.</text>
</comment>
<dbReference type="EMBL" id="BAND01000059">
    <property type="protein sequence ID" value="GAJ29315.1"/>
    <property type="molecule type" value="Genomic_DNA"/>
</dbReference>
<gene>
    <name evidence="3" type="ORF">Amme_059_034</name>
</gene>
<dbReference type="Proteomes" id="UP000019760">
    <property type="component" value="Unassembled WGS sequence"/>
</dbReference>